<gene>
    <name evidence="1" type="ORF">CINCED_3A024274</name>
</gene>
<reference evidence="1 2" key="1">
    <citation type="submission" date="2019-08" db="EMBL/GenBank/DDBJ databases">
        <authorList>
            <person name="Alioto T."/>
            <person name="Alioto T."/>
            <person name="Gomez Garrido J."/>
        </authorList>
    </citation>
    <scope>NUCLEOTIDE SEQUENCE [LARGE SCALE GENOMIC DNA]</scope>
</reference>
<accession>A0A5E4M3G9</accession>
<name>A0A5E4M3G9_9HEMI</name>
<proteinExistence type="predicted"/>
<keyword evidence="2" id="KW-1185">Reference proteome</keyword>
<keyword evidence="1" id="KW-0808">Transferase</keyword>
<evidence type="ECO:0000313" key="1">
    <source>
        <dbReference type="EMBL" id="VVC26091.1"/>
    </source>
</evidence>
<keyword evidence="1" id="KW-0695">RNA-directed DNA polymerase</keyword>
<dbReference type="OrthoDB" id="6621417at2759"/>
<evidence type="ECO:0000313" key="2">
    <source>
        <dbReference type="Proteomes" id="UP000325440"/>
    </source>
</evidence>
<sequence length="118" mass="13707">MKKALDRVWYDGLIHKLHTFTDAPLPVIKLIQYFLSSHSFRIKINDTFSSTRSIKAGVLQKSCVSSHLSIFYINDMPSTNNFKTALFADDTMFYTDHRHIKYAAKSVQNQLDLSYVWL</sequence>
<dbReference type="AlphaFoldDB" id="A0A5E4M3G9"/>
<dbReference type="GO" id="GO:0003964">
    <property type="term" value="F:RNA-directed DNA polymerase activity"/>
    <property type="evidence" value="ECO:0007669"/>
    <property type="project" value="UniProtKB-KW"/>
</dbReference>
<keyword evidence="1" id="KW-0548">Nucleotidyltransferase</keyword>
<dbReference type="EMBL" id="CABPRJ010000025">
    <property type="protein sequence ID" value="VVC26091.1"/>
    <property type="molecule type" value="Genomic_DNA"/>
</dbReference>
<organism evidence="1 2">
    <name type="scientific">Cinara cedri</name>
    <dbReference type="NCBI Taxonomy" id="506608"/>
    <lineage>
        <taxon>Eukaryota</taxon>
        <taxon>Metazoa</taxon>
        <taxon>Ecdysozoa</taxon>
        <taxon>Arthropoda</taxon>
        <taxon>Hexapoda</taxon>
        <taxon>Insecta</taxon>
        <taxon>Pterygota</taxon>
        <taxon>Neoptera</taxon>
        <taxon>Paraneoptera</taxon>
        <taxon>Hemiptera</taxon>
        <taxon>Sternorrhyncha</taxon>
        <taxon>Aphidomorpha</taxon>
        <taxon>Aphidoidea</taxon>
        <taxon>Aphididae</taxon>
        <taxon>Lachninae</taxon>
        <taxon>Cinara</taxon>
    </lineage>
</organism>
<dbReference type="Proteomes" id="UP000325440">
    <property type="component" value="Unassembled WGS sequence"/>
</dbReference>
<protein>
    <submittedName>
        <fullName evidence="1">Reverse transcriptase domain</fullName>
    </submittedName>
</protein>